<name>A0ABT2F7K4_9STRE</name>
<proteinExistence type="predicted"/>
<protein>
    <submittedName>
        <fullName evidence="2">Cytoplasmic protein</fullName>
    </submittedName>
</protein>
<dbReference type="InterPro" id="IPR036866">
    <property type="entry name" value="RibonucZ/Hydroxyglut_hydro"/>
</dbReference>
<evidence type="ECO:0000313" key="2">
    <source>
        <dbReference type="EMBL" id="MCS4488447.1"/>
    </source>
</evidence>
<evidence type="ECO:0000313" key="3">
    <source>
        <dbReference type="Proteomes" id="UP001206548"/>
    </source>
</evidence>
<reference evidence="2 3" key="1">
    <citation type="journal article" date="2023" name="Int. J. Syst. Evol. Microbiol.">
        <title>Streptococcus sciuri sp. nov., Staphylococcus marylandisciuri sp. nov. and Staphylococcus americanisciuri sp. nov., isolated from faeces of eastern grey squirrel (Sciurus carolinensis).</title>
        <authorList>
            <person name="Volokhov D.V."/>
            <person name="Zagorodnyaya T.A."/>
            <person name="Furtak V.A."/>
            <person name="Nattanmai G."/>
            <person name="Randall L."/>
            <person name="Jose S."/>
            <person name="Gao Y."/>
            <person name="Eisenberg T."/>
            <person name="Delmonte P."/>
            <person name="Blom J."/>
            <person name="Mitchell K.K."/>
        </authorList>
    </citation>
    <scope>NUCLEOTIDE SEQUENCE [LARGE SCALE GENOMIC DNA]</scope>
    <source>
        <strain evidence="2 3">SQ9-PEA</strain>
    </source>
</reference>
<keyword evidence="3" id="KW-1185">Reference proteome</keyword>
<accession>A0ABT2F7K4</accession>
<dbReference type="Proteomes" id="UP001206548">
    <property type="component" value="Unassembled WGS sequence"/>
</dbReference>
<dbReference type="SUPFAM" id="SSF56281">
    <property type="entry name" value="Metallo-hydrolase/oxidoreductase"/>
    <property type="match status" value="1"/>
</dbReference>
<organism evidence="2 3">
    <name type="scientific">Streptococcus sciuri</name>
    <dbReference type="NCBI Taxonomy" id="2973939"/>
    <lineage>
        <taxon>Bacteria</taxon>
        <taxon>Bacillati</taxon>
        <taxon>Bacillota</taxon>
        <taxon>Bacilli</taxon>
        <taxon>Lactobacillales</taxon>
        <taxon>Streptococcaceae</taxon>
        <taxon>Streptococcus</taxon>
    </lineage>
</organism>
<dbReference type="SMART" id="SM00849">
    <property type="entry name" value="Lactamase_B"/>
    <property type="match status" value="1"/>
</dbReference>
<dbReference type="InterPro" id="IPR001279">
    <property type="entry name" value="Metallo-B-lactamas"/>
</dbReference>
<dbReference type="EMBL" id="JANUXX010000006">
    <property type="protein sequence ID" value="MCS4488447.1"/>
    <property type="molecule type" value="Genomic_DNA"/>
</dbReference>
<feature type="domain" description="Metallo-beta-lactamase" evidence="1">
    <location>
        <begin position="23"/>
        <end position="204"/>
    </location>
</feature>
<dbReference type="Gene3D" id="3.60.15.10">
    <property type="entry name" value="Ribonuclease Z/Hydroxyacylglutathione hydrolase-like"/>
    <property type="match status" value="1"/>
</dbReference>
<dbReference type="RefSeq" id="WP_259138647.1">
    <property type="nucleotide sequence ID" value="NZ_JANUXX010000006.1"/>
</dbReference>
<sequence>MMKQYNFKNFNLTVFFSAEDSFSVTSTLVEKNGHAFLFNGKFIQSDGREIANYIKEQNLTLDAIFAMHGDPDFYFGIEAIKKEFPETVVYATQSTIEHIAATVVGKVTVFGDILGSEAPVNVVLPALYSKDSINFQGETFQIIGDSERINLYHAEEKILIGGIDVFNEMHLFLADTSKKEELKAWIDRLEDLKGWDYALVIPSHADYQGSFDKSVIDKSQAYLELAIAAQASSQNATEFEATILAKYETYINRNILDLSSKVLTGEMSWG</sequence>
<gene>
    <name evidence="2" type="ORF">NXS10_05675</name>
</gene>
<comment type="caution">
    <text evidence="2">The sequence shown here is derived from an EMBL/GenBank/DDBJ whole genome shotgun (WGS) entry which is preliminary data.</text>
</comment>
<evidence type="ECO:0000259" key="1">
    <source>
        <dbReference type="SMART" id="SM00849"/>
    </source>
</evidence>